<organism evidence="1 2">
    <name type="scientific">Candidatus Portnoybacteria bacterium RIFCSPLOWO2_02_FULL_39_11</name>
    <dbReference type="NCBI Taxonomy" id="1802001"/>
    <lineage>
        <taxon>Bacteria</taxon>
        <taxon>Candidatus Portnoyibacteriota</taxon>
    </lineage>
</organism>
<evidence type="ECO:0000313" key="2">
    <source>
        <dbReference type="Proteomes" id="UP000177126"/>
    </source>
</evidence>
<evidence type="ECO:0000313" key="1">
    <source>
        <dbReference type="EMBL" id="OGZ40737.1"/>
    </source>
</evidence>
<accession>A0A1G2FSF2</accession>
<gene>
    <name evidence="1" type="ORF">A3B04_02195</name>
</gene>
<reference evidence="1 2" key="1">
    <citation type="journal article" date="2016" name="Nat. Commun.">
        <title>Thousands of microbial genomes shed light on interconnected biogeochemical processes in an aquifer system.</title>
        <authorList>
            <person name="Anantharaman K."/>
            <person name="Brown C.T."/>
            <person name="Hug L.A."/>
            <person name="Sharon I."/>
            <person name="Castelle C.J."/>
            <person name="Probst A.J."/>
            <person name="Thomas B.C."/>
            <person name="Singh A."/>
            <person name="Wilkins M.J."/>
            <person name="Karaoz U."/>
            <person name="Brodie E.L."/>
            <person name="Williams K.H."/>
            <person name="Hubbard S.S."/>
            <person name="Banfield J.F."/>
        </authorList>
    </citation>
    <scope>NUCLEOTIDE SEQUENCE [LARGE SCALE GENOMIC DNA]</scope>
</reference>
<sequence length="62" mass="6702">MKVAQKISGLAKECRGEVKGYQAGTITAGEFVEFLLEFKELLAESILAIKKNGNLMKKGASL</sequence>
<dbReference type="AlphaFoldDB" id="A0A1G2FSF2"/>
<dbReference type="EMBL" id="MHNF01000025">
    <property type="protein sequence ID" value="OGZ40737.1"/>
    <property type="molecule type" value="Genomic_DNA"/>
</dbReference>
<proteinExistence type="predicted"/>
<name>A0A1G2FSF2_9BACT</name>
<comment type="caution">
    <text evidence="1">The sequence shown here is derived from an EMBL/GenBank/DDBJ whole genome shotgun (WGS) entry which is preliminary data.</text>
</comment>
<dbReference type="Proteomes" id="UP000177126">
    <property type="component" value="Unassembled WGS sequence"/>
</dbReference>
<protein>
    <submittedName>
        <fullName evidence="1">Uncharacterized protein</fullName>
    </submittedName>
</protein>